<protein>
    <recommendedName>
        <fullName evidence="5">ABC transporter domain-containing protein</fullName>
    </recommendedName>
</protein>
<dbReference type="SUPFAM" id="SSF52540">
    <property type="entry name" value="P-loop containing nucleoside triphosphate hydrolases"/>
    <property type="match status" value="1"/>
</dbReference>
<dbReference type="AlphaFoldDB" id="A0A1G1WGC5"/>
<dbReference type="InterPro" id="IPR017871">
    <property type="entry name" value="ABC_transporter-like_CS"/>
</dbReference>
<evidence type="ECO:0000259" key="5">
    <source>
        <dbReference type="PROSITE" id="PS50893"/>
    </source>
</evidence>
<comment type="similarity">
    <text evidence="1">Belongs to the ABC transporter superfamily.</text>
</comment>
<name>A0A1G1WGC5_9BACT</name>
<evidence type="ECO:0000256" key="4">
    <source>
        <dbReference type="ARBA" id="ARBA00022840"/>
    </source>
</evidence>
<dbReference type="InterPro" id="IPR027417">
    <property type="entry name" value="P-loop_NTPase"/>
</dbReference>
<dbReference type="PANTHER" id="PTHR42711:SF5">
    <property type="entry name" value="ABC TRANSPORTER ATP-BINDING PROTEIN NATA"/>
    <property type="match status" value="1"/>
</dbReference>
<keyword evidence="4" id="KW-0067">ATP-binding</keyword>
<evidence type="ECO:0000256" key="3">
    <source>
        <dbReference type="ARBA" id="ARBA00022741"/>
    </source>
</evidence>
<dbReference type="InterPro" id="IPR003439">
    <property type="entry name" value="ABC_transporter-like_ATP-bd"/>
</dbReference>
<evidence type="ECO:0000256" key="1">
    <source>
        <dbReference type="ARBA" id="ARBA00005417"/>
    </source>
</evidence>
<dbReference type="STRING" id="1802596.A2Z11_02160"/>
<dbReference type="SMART" id="SM00382">
    <property type="entry name" value="AAA"/>
    <property type="match status" value="1"/>
</dbReference>
<dbReference type="PROSITE" id="PS00211">
    <property type="entry name" value="ABC_TRANSPORTER_1"/>
    <property type="match status" value="1"/>
</dbReference>
<dbReference type="GO" id="GO:0016887">
    <property type="term" value="F:ATP hydrolysis activity"/>
    <property type="evidence" value="ECO:0007669"/>
    <property type="project" value="InterPro"/>
</dbReference>
<evidence type="ECO:0000256" key="2">
    <source>
        <dbReference type="ARBA" id="ARBA00022448"/>
    </source>
</evidence>
<proteinExistence type="inferred from homology"/>
<dbReference type="InterPro" id="IPR003593">
    <property type="entry name" value="AAA+_ATPase"/>
</dbReference>
<gene>
    <name evidence="6" type="ORF">A2Z11_02160</name>
</gene>
<dbReference type="Proteomes" id="UP000176389">
    <property type="component" value="Unassembled WGS sequence"/>
</dbReference>
<keyword evidence="2" id="KW-0813">Transport</keyword>
<reference evidence="6 7" key="1">
    <citation type="journal article" date="2016" name="Nat. Commun.">
        <title>Thousands of microbial genomes shed light on interconnected biogeochemical processes in an aquifer system.</title>
        <authorList>
            <person name="Anantharaman K."/>
            <person name="Brown C.T."/>
            <person name="Hug L.A."/>
            <person name="Sharon I."/>
            <person name="Castelle C.J."/>
            <person name="Probst A.J."/>
            <person name="Thomas B.C."/>
            <person name="Singh A."/>
            <person name="Wilkins M.J."/>
            <person name="Karaoz U."/>
            <person name="Brodie E.L."/>
            <person name="Williams K.H."/>
            <person name="Hubbard S.S."/>
            <person name="Banfield J.F."/>
        </authorList>
    </citation>
    <scope>NUCLEOTIDE SEQUENCE [LARGE SCALE GENOMIC DNA]</scope>
</reference>
<sequence length="309" mass="35276">MNETILEVKNLVKNYNSFRAVDSISLVVPRGKIIGLLGPNGAGKTTTIHMLLGITLSDGGTIKYFGKDFYKHRQECLQRINFTSAFNTLQGRISVWENLLVFAKLYSVKNPKEKIMELINYFEIPDLLPKRFWDLSSGQKTRVNLIKSLINNPELILMDEPTASLDPDIADKTLSLIEELKKDHEMSILYTSHNMNEVTRVCDEVIFLDRGKIVAQDTPLGLTKRITKTQLKLTFDGDKSVVEKFLNSERQIFSFVHNHLIEIDTTEKEVPKLIFGLSKANIWITDIEVKKPTLEDFFLEIARGEKNVS</sequence>
<evidence type="ECO:0000313" key="7">
    <source>
        <dbReference type="Proteomes" id="UP000176389"/>
    </source>
</evidence>
<dbReference type="InterPro" id="IPR050763">
    <property type="entry name" value="ABC_transporter_ATP-binding"/>
</dbReference>
<dbReference type="Pfam" id="PF00005">
    <property type="entry name" value="ABC_tran"/>
    <property type="match status" value="1"/>
</dbReference>
<dbReference type="EMBL" id="MHCS01000010">
    <property type="protein sequence ID" value="OGY26756.1"/>
    <property type="molecule type" value="Genomic_DNA"/>
</dbReference>
<feature type="domain" description="ABC transporter" evidence="5">
    <location>
        <begin position="6"/>
        <end position="235"/>
    </location>
</feature>
<organism evidence="6 7">
    <name type="scientific">Candidatus Woykebacteria bacterium RBG_16_43_9</name>
    <dbReference type="NCBI Taxonomy" id="1802596"/>
    <lineage>
        <taxon>Bacteria</taxon>
        <taxon>Candidatus Woykeibacteriota</taxon>
    </lineage>
</organism>
<dbReference type="PROSITE" id="PS50893">
    <property type="entry name" value="ABC_TRANSPORTER_2"/>
    <property type="match status" value="1"/>
</dbReference>
<comment type="caution">
    <text evidence="6">The sequence shown here is derived from an EMBL/GenBank/DDBJ whole genome shotgun (WGS) entry which is preliminary data.</text>
</comment>
<dbReference type="GO" id="GO:0005524">
    <property type="term" value="F:ATP binding"/>
    <property type="evidence" value="ECO:0007669"/>
    <property type="project" value="UniProtKB-KW"/>
</dbReference>
<keyword evidence="3" id="KW-0547">Nucleotide-binding</keyword>
<accession>A0A1G1WGC5</accession>
<dbReference type="PANTHER" id="PTHR42711">
    <property type="entry name" value="ABC TRANSPORTER ATP-BINDING PROTEIN"/>
    <property type="match status" value="1"/>
</dbReference>
<dbReference type="Gene3D" id="3.40.50.300">
    <property type="entry name" value="P-loop containing nucleotide triphosphate hydrolases"/>
    <property type="match status" value="1"/>
</dbReference>
<evidence type="ECO:0000313" key="6">
    <source>
        <dbReference type="EMBL" id="OGY26756.1"/>
    </source>
</evidence>